<feature type="binding site" description="axial binding residue" evidence="9">
    <location>
        <position position="256"/>
    </location>
    <ligand>
        <name>heme</name>
        <dbReference type="ChEBI" id="CHEBI:30413"/>
    </ligand>
    <ligandPart>
        <name>Fe</name>
        <dbReference type="ChEBI" id="CHEBI:18248"/>
    </ligandPart>
</feature>
<evidence type="ECO:0000313" key="12">
    <source>
        <dbReference type="Proteomes" id="UP000054270"/>
    </source>
</evidence>
<dbReference type="InterPro" id="IPR017972">
    <property type="entry name" value="Cyt_P450_CS"/>
</dbReference>
<dbReference type="PROSITE" id="PS00086">
    <property type="entry name" value="CYTOCHROME_P450"/>
    <property type="match status" value="1"/>
</dbReference>
<keyword evidence="7 9" id="KW-0408">Iron</keyword>
<evidence type="ECO:0000256" key="10">
    <source>
        <dbReference type="RuleBase" id="RU000461"/>
    </source>
</evidence>
<evidence type="ECO:0000256" key="5">
    <source>
        <dbReference type="ARBA" id="ARBA00022723"/>
    </source>
</evidence>
<dbReference type="Pfam" id="PF00067">
    <property type="entry name" value="p450"/>
    <property type="match status" value="1"/>
</dbReference>
<reference evidence="12" key="1">
    <citation type="submission" date="2014-04" db="EMBL/GenBank/DDBJ databases">
        <title>Evolutionary Origins and Diversification of the Mycorrhizal Mutualists.</title>
        <authorList>
            <consortium name="DOE Joint Genome Institute"/>
            <consortium name="Mycorrhizal Genomics Consortium"/>
            <person name="Kohler A."/>
            <person name="Kuo A."/>
            <person name="Nagy L.G."/>
            <person name="Floudas D."/>
            <person name="Copeland A."/>
            <person name="Barry K.W."/>
            <person name="Cichocki N."/>
            <person name="Veneault-Fourrey C."/>
            <person name="LaButti K."/>
            <person name="Lindquist E.A."/>
            <person name="Lipzen A."/>
            <person name="Lundell T."/>
            <person name="Morin E."/>
            <person name="Murat C."/>
            <person name="Riley R."/>
            <person name="Ohm R."/>
            <person name="Sun H."/>
            <person name="Tunlid A."/>
            <person name="Henrissat B."/>
            <person name="Grigoriev I.V."/>
            <person name="Hibbett D.S."/>
            <person name="Martin F."/>
        </authorList>
    </citation>
    <scope>NUCLEOTIDE SEQUENCE [LARGE SCALE GENOMIC DNA]</scope>
    <source>
        <strain evidence="12">FD-334 SS-4</strain>
    </source>
</reference>
<dbReference type="PRINTS" id="PR00463">
    <property type="entry name" value="EP450I"/>
</dbReference>
<dbReference type="SUPFAM" id="SSF48264">
    <property type="entry name" value="Cytochrome P450"/>
    <property type="match status" value="1"/>
</dbReference>
<dbReference type="GO" id="GO:0004497">
    <property type="term" value="F:monooxygenase activity"/>
    <property type="evidence" value="ECO:0007669"/>
    <property type="project" value="UniProtKB-KW"/>
</dbReference>
<evidence type="ECO:0000256" key="7">
    <source>
        <dbReference type="ARBA" id="ARBA00023004"/>
    </source>
</evidence>
<evidence type="ECO:0008006" key="13">
    <source>
        <dbReference type="Google" id="ProtNLM"/>
    </source>
</evidence>
<comment type="pathway">
    <text evidence="2">Secondary metabolite biosynthesis.</text>
</comment>
<comment type="cofactor">
    <cofactor evidence="1 9">
        <name>heme</name>
        <dbReference type="ChEBI" id="CHEBI:30413"/>
    </cofactor>
</comment>
<keyword evidence="8 10" id="KW-0503">Monooxygenase</keyword>
<keyword evidence="5 9" id="KW-0479">Metal-binding</keyword>
<gene>
    <name evidence="11" type="ORF">HYPSUDRAFT_41817</name>
</gene>
<keyword evidence="12" id="KW-1185">Reference proteome</keyword>
<sequence length="310" mass="34377">MSIMYAYDVTTKDDYLIELAEKQSALLAFAVYPGVSLLHVFPVLRFLPAWFPGAGFKRHALKCRKIALEICDVPIDIVQKQINDGTAAKCVTVEFLETCQSKDGLAAITGAAASAYGAGADTTAASIKIFFQAMAMYPEVQCKAQKEIDAYIGSERLVSFDDRSSLPYVEALFREVMQWRPVAPLSFSHANSSDDTYKGCFIPKGTTIITNIWAMAHNPEKYLNPDVFNPDRFFNEKGQLNDDDVYYIFGFGRRICPGRHVASTTVWLAIVNVLQSFDIQKKRDSSGNEIPVDGGYTDGLTMYVPSLHTA</sequence>
<dbReference type="Proteomes" id="UP000054270">
    <property type="component" value="Unassembled WGS sequence"/>
</dbReference>
<accession>A0A0D2L4F6</accession>
<dbReference type="InterPro" id="IPR001128">
    <property type="entry name" value="Cyt_P450"/>
</dbReference>
<evidence type="ECO:0000256" key="4">
    <source>
        <dbReference type="ARBA" id="ARBA00022617"/>
    </source>
</evidence>
<evidence type="ECO:0000256" key="9">
    <source>
        <dbReference type="PIRSR" id="PIRSR602401-1"/>
    </source>
</evidence>
<dbReference type="InterPro" id="IPR050364">
    <property type="entry name" value="Cytochrome_P450_fung"/>
</dbReference>
<dbReference type="OMA" id="RWINAAN"/>
<keyword evidence="4 9" id="KW-0349">Heme</keyword>
<organism evidence="11 12">
    <name type="scientific">Hypholoma sublateritium (strain FD-334 SS-4)</name>
    <dbReference type="NCBI Taxonomy" id="945553"/>
    <lineage>
        <taxon>Eukaryota</taxon>
        <taxon>Fungi</taxon>
        <taxon>Dikarya</taxon>
        <taxon>Basidiomycota</taxon>
        <taxon>Agaricomycotina</taxon>
        <taxon>Agaricomycetes</taxon>
        <taxon>Agaricomycetidae</taxon>
        <taxon>Agaricales</taxon>
        <taxon>Agaricineae</taxon>
        <taxon>Strophariaceae</taxon>
        <taxon>Hypholoma</taxon>
    </lineage>
</organism>
<dbReference type="EMBL" id="KN817556">
    <property type="protein sequence ID" value="KJA21677.1"/>
    <property type="molecule type" value="Genomic_DNA"/>
</dbReference>
<dbReference type="STRING" id="945553.A0A0D2L4F6"/>
<dbReference type="PANTHER" id="PTHR46300:SF7">
    <property type="entry name" value="P450, PUTATIVE (EUROFUNG)-RELATED"/>
    <property type="match status" value="1"/>
</dbReference>
<evidence type="ECO:0000256" key="6">
    <source>
        <dbReference type="ARBA" id="ARBA00023002"/>
    </source>
</evidence>
<dbReference type="GO" id="GO:0016705">
    <property type="term" value="F:oxidoreductase activity, acting on paired donors, with incorporation or reduction of molecular oxygen"/>
    <property type="evidence" value="ECO:0007669"/>
    <property type="project" value="InterPro"/>
</dbReference>
<proteinExistence type="inferred from homology"/>
<dbReference type="PRINTS" id="PR00385">
    <property type="entry name" value="P450"/>
</dbReference>
<comment type="similarity">
    <text evidence="3 10">Belongs to the cytochrome P450 family.</text>
</comment>
<evidence type="ECO:0000256" key="2">
    <source>
        <dbReference type="ARBA" id="ARBA00005179"/>
    </source>
</evidence>
<dbReference type="GO" id="GO:0020037">
    <property type="term" value="F:heme binding"/>
    <property type="evidence" value="ECO:0007669"/>
    <property type="project" value="InterPro"/>
</dbReference>
<dbReference type="OrthoDB" id="3934656at2759"/>
<dbReference type="InterPro" id="IPR002401">
    <property type="entry name" value="Cyt_P450_E_grp-I"/>
</dbReference>
<protein>
    <recommendedName>
        <fullName evidence="13">Cytochrome P450</fullName>
    </recommendedName>
</protein>
<dbReference type="Gene3D" id="1.10.630.10">
    <property type="entry name" value="Cytochrome P450"/>
    <property type="match status" value="1"/>
</dbReference>
<name>A0A0D2L4F6_HYPSF</name>
<evidence type="ECO:0000256" key="3">
    <source>
        <dbReference type="ARBA" id="ARBA00010617"/>
    </source>
</evidence>
<dbReference type="PANTHER" id="PTHR46300">
    <property type="entry name" value="P450, PUTATIVE (EUROFUNG)-RELATED-RELATED"/>
    <property type="match status" value="1"/>
</dbReference>
<evidence type="ECO:0000256" key="8">
    <source>
        <dbReference type="ARBA" id="ARBA00023033"/>
    </source>
</evidence>
<dbReference type="AlphaFoldDB" id="A0A0D2L4F6"/>
<evidence type="ECO:0000313" key="11">
    <source>
        <dbReference type="EMBL" id="KJA21677.1"/>
    </source>
</evidence>
<dbReference type="GO" id="GO:0005506">
    <property type="term" value="F:iron ion binding"/>
    <property type="evidence" value="ECO:0007669"/>
    <property type="project" value="InterPro"/>
</dbReference>
<evidence type="ECO:0000256" key="1">
    <source>
        <dbReference type="ARBA" id="ARBA00001971"/>
    </source>
</evidence>
<keyword evidence="6 10" id="KW-0560">Oxidoreductase</keyword>
<dbReference type="InterPro" id="IPR036396">
    <property type="entry name" value="Cyt_P450_sf"/>
</dbReference>